<organism evidence="1 2">
    <name type="scientific">Trifolium medium</name>
    <dbReference type="NCBI Taxonomy" id="97028"/>
    <lineage>
        <taxon>Eukaryota</taxon>
        <taxon>Viridiplantae</taxon>
        <taxon>Streptophyta</taxon>
        <taxon>Embryophyta</taxon>
        <taxon>Tracheophyta</taxon>
        <taxon>Spermatophyta</taxon>
        <taxon>Magnoliopsida</taxon>
        <taxon>eudicotyledons</taxon>
        <taxon>Gunneridae</taxon>
        <taxon>Pentapetalae</taxon>
        <taxon>rosids</taxon>
        <taxon>fabids</taxon>
        <taxon>Fabales</taxon>
        <taxon>Fabaceae</taxon>
        <taxon>Papilionoideae</taxon>
        <taxon>50 kb inversion clade</taxon>
        <taxon>NPAAA clade</taxon>
        <taxon>Hologalegina</taxon>
        <taxon>IRL clade</taxon>
        <taxon>Trifolieae</taxon>
        <taxon>Trifolium</taxon>
    </lineage>
</organism>
<sequence length="55" mass="5941">MARPKVKVLETTKNLVVMATQIVSCPLLNTGAVKGTEQLWKSLPFTLTTLSLPAT</sequence>
<proteinExistence type="predicted"/>
<dbReference type="AlphaFoldDB" id="A0A392SA11"/>
<dbReference type="Proteomes" id="UP000265520">
    <property type="component" value="Unassembled WGS sequence"/>
</dbReference>
<evidence type="ECO:0000313" key="2">
    <source>
        <dbReference type="Proteomes" id="UP000265520"/>
    </source>
</evidence>
<keyword evidence="2" id="KW-1185">Reference proteome</keyword>
<accession>A0A392SA11</accession>
<dbReference type="EMBL" id="LXQA010334080">
    <property type="protein sequence ID" value="MCI44696.1"/>
    <property type="molecule type" value="Genomic_DNA"/>
</dbReference>
<protein>
    <submittedName>
        <fullName evidence="1">Uncharacterized protein</fullName>
    </submittedName>
</protein>
<evidence type="ECO:0000313" key="1">
    <source>
        <dbReference type="EMBL" id="MCI44696.1"/>
    </source>
</evidence>
<comment type="caution">
    <text evidence="1">The sequence shown here is derived from an EMBL/GenBank/DDBJ whole genome shotgun (WGS) entry which is preliminary data.</text>
</comment>
<name>A0A392SA11_9FABA</name>
<reference evidence="1 2" key="1">
    <citation type="journal article" date="2018" name="Front. Plant Sci.">
        <title>Red Clover (Trifolium pratense) and Zigzag Clover (T. medium) - A Picture of Genomic Similarities and Differences.</title>
        <authorList>
            <person name="Dluhosova J."/>
            <person name="Istvanek J."/>
            <person name="Nedelnik J."/>
            <person name="Repkova J."/>
        </authorList>
    </citation>
    <scope>NUCLEOTIDE SEQUENCE [LARGE SCALE GENOMIC DNA]</scope>
    <source>
        <strain evidence="2">cv. 10/8</strain>
        <tissue evidence="1">Leaf</tissue>
    </source>
</reference>